<feature type="active site" description="Charge relay system" evidence="2">
    <location>
        <position position="224"/>
    </location>
</feature>
<gene>
    <name evidence="5" type="ORF">CAEBREN_01032</name>
</gene>
<dbReference type="EMBL" id="GL379787">
    <property type="protein sequence ID" value="EGT30989.1"/>
    <property type="molecule type" value="Genomic_DNA"/>
</dbReference>
<dbReference type="OrthoDB" id="6347013at2759"/>
<feature type="domain" description="Acyl-CoA thioester hydrolase/bile acid-CoA amino acid N-acetyltransferase" evidence="3">
    <location>
        <begin position="13"/>
        <end position="134"/>
    </location>
</feature>
<evidence type="ECO:0000256" key="2">
    <source>
        <dbReference type="PIRSR" id="PIRSR016521-1"/>
    </source>
</evidence>
<dbReference type="InParanoid" id="G0MA60"/>
<dbReference type="SUPFAM" id="SSF53474">
    <property type="entry name" value="alpha/beta-Hydrolases"/>
    <property type="match status" value="1"/>
</dbReference>
<reference evidence="6" key="1">
    <citation type="submission" date="2011-07" db="EMBL/GenBank/DDBJ databases">
        <authorList>
            <consortium name="Caenorhabditis brenneri Sequencing and Analysis Consortium"/>
            <person name="Wilson R.K."/>
        </authorList>
    </citation>
    <scope>NUCLEOTIDE SEQUENCE [LARGE SCALE GENOMIC DNA]</scope>
    <source>
        <strain evidence="6">PB2801</strain>
    </source>
</reference>
<comment type="similarity">
    <text evidence="1">Belongs to the C/M/P thioester hydrolase family.</text>
</comment>
<dbReference type="InterPro" id="IPR016662">
    <property type="entry name" value="Acyl-CoA_thioEstase_long-chain"/>
</dbReference>
<keyword evidence="6" id="KW-1185">Reference proteome</keyword>
<dbReference type="InterPro" id="IPR029058">
    <property type="entry name" value="AB_hydrolase_fold"/>
</dbReference>
<feature type="active site" description="Charge relay system" evidence="2">
    <location>
        <position position="352"/>
    </location>
</feature>
<dbReference type="GO" id="GO:0006631">
    <property type="term" value="P:fatty acid metabolic process"/>
    <property type="evidence" value="ECO:0007669"/>
    <property type="project" value="TreeGrafter"/>
</dbReference>
<accession>G0MA60</accession>
<dbReference type="PANTHER" id="PTHR10824:SF8">
    <property type="entry name" value="BAAT_C DOMAIN-CONTAINING PROTEIN"/>
    <property type="match status" value="1"/>
</dbReference>
<dbReference type="HOGENOM" id="CLU_029849_4_0_1"/>
<dbReference type="eggNOG" id="ENOG502QQ8Z">
    <property type="taxonomic scope" value="Eukaryota"/>
</dbReference>
<evidence type="ECO:0000313" key="6">
    <source>
        <dbReference type="Proteomes" id="UP000008068"/>
    </source>
</evidence>
<dbReference type="Gene3D" id="3.40.50.1820">
    <property type="entry name" value="alpha/beta hydrolase"/>
    <property type="match status" value="1"/>
</dbReference>
<dbReference type="OMA" id="FRSIERF"/>
<evidence type="ECO:0000313" key="5">
    <source>
        <dbReference type="EMBL" id="EGT30989.1"/>
    </source>
</evidence>
<sequence length="426" mass="48592">MLHVDKVDSILPEKVYITASGLEKFRNYKLQLVWHYENGKYYSYCVIKSDEHGNIDLARDKPIRGTYHEIDQMGLFSSLHPTDEIKYGHYIRNFGQDPFYYTLKLISDSEQILDQVNLRKRWMHPALTRIEVAQDGMYGTIFKPPGPGPFPCIIDVPGGNGRLLTGQAAVFAASGFLVYTFAVFFYEDLPKGFQDVDVETFSKHIRFVQSLPYCSKKIGLYGVCQAGIMANFLASLHPEISAVATVNPPEAFYREISLKVDGSLMKCDSLDLSLVKYINGVSYLRPTYQETFDKFKPEAKIKWGNIPKETKFRVVVALDDYLFPCISNLANIKNNLLETGHNVEVQLIPCGHVFFVPNFPHISFGYNKFMKLQWGLGGECNLVAKSQEVAWDNHIKFFKKHLGTPPELPDFEREKIIVLPNKMSKL</sequence>
<dbReference type="InterPro" id="IPR014940">
    <property type="entry name" value="BAAT_C"/>
</dbReference>
<name>G0MA60_CAEBE</name>
<feature type="active site" description="Charge relay system" evidence="2">
    <location>
        <position position="320"/>
    </location>
</feature>
<evidence type="ECO:0008006" key="7">
    <source>
        <dbReference type="Google" id="ProtNLM"/>
    </source>
</evidence>
<dbReference type="PANTHER" id="PTHR10824">
    <property type="entry name" value="ACYL-COENZYME A THIOESTERASE-RELATED"/>
    <property type="match status" value="1"/>
</dbReference>
<dbReference type="InterPro" id="IPR042490">
    <property type="entry name" value="Thio_Ohase/BAAT_N"/>
</dbReference>
<dbReference type="AlphaFoldDB" id="G0MA60"/>
<dbReference type="Gene3D" id="2.60.40.2240">
    <property type="entry name" value="Acyl-CoA thioester hydrolase/BAAT N-terminal domain"/>
    <property type="match status" value="1"/>
</dbReference>
<dbReference type="Pfam" id="PF08840">
    <property type="entry name" value="BAAT_C"/>
    <property type="match status" value="1"/>
</dbReference>
<evidence type="ECO:0000259" key="4">
    <source>
        <dbReference type="Pfam" id="PF08840"/>
    </source>
</evidence>
<dbReference type="PIRSF" id="PIRSF016521">
    <property type="entry name" value="Acyl-CoA_hydro"/>
    <property type="match status" value="1"/>
</dbReference>
<organism evidence="6">
    <name type="scientific">Caenorhabditis brenneri</name>
    <name type="common">Nematode worm</name>
    <dbReference type="NCBI Taxonomy" id="135651"/>
    <lineage>
        <taxon>Eukaryota</taxon>
        <taxon>Metazoa</taxon>
        <taxon>Ecdysozoa</taxon>
        <taxon>Nematoda</taxon>
        <taxon>Chromadorea</taxon>
        <taxon>Rhabditida</taxon>
        <taxon>Rhabditina</taxon>
        <taxon>Rhabditomorpha</taxon>
        <taxon>Rhabditoidea</taxon>
        <taxon>Rhabditidae</taxon>
        <taxon>Peloderinae</taxon>
        <taxon>Caenorhabditis</taxon>
    </lineage>
</organism>
<dbReference type="InterPro" id="IPR006862">
    <property type="entry name" value="Thio_Ohase/aa_AcTrfase"/>
</dbReference>
<dbReference type="FunFam" id="2.60.40.2240:FF:000003">
    <property type="entry name" value="Protein CBG04103"/>
    <property type="match status" value="1"/>
</dbReference>
<dbReference type="Proteomes" id="UP000008068">
    <property type="component" value="Unassembled WGS sequence"/>
</dbReference>
<dbReference type="GO" id="GO:0006637">
    <property type="term" value="P:acyl-CoA metabolic process"/>
    <property type="evidence" value="ECO:0007669"/>
    <property type="project" value="InterPro"/>
</dbReference>
<dbReference type="Pfam" id="PF04775">
    <property type="entry name" value="Bile_Hydr_Trans"/>
    <property type="match status" value="1"/>
</dbReference>
<evidence type="ECO:0000256" key="1">
    <source>
        <dbReference type="ARBA" id="ARBA00006538"/>
    </source>
</evidence>
<protein>
    <recommendedName>
        <fullName evidence="7">BAAT/Acyl-CoA thioester hydrolase C-terminal domain-containing protein</fullName>
    </recommendedName>
</protein>
<proteinExistence type="inferred from homology"/>
<evidence type="ECO:0000259" key="3">
    <source>
        <dbReference type="Pfam" id="PF04775"/>
    </source>
</evidence>
<dbReference type="STRING" id="135651.G0MA60"/>
<feature type="domain" description="BAAT/Acyl-CoA thioester hydrolase C-terminal" evidence="4">
    <location>
        <begin position="196"/>
        <end position="403"/>
    </location>
</feature>
<dbReference type="GO" id="GO:0047617">
    <property type="term" value="F:fatty acyl-CoA hydrolase activity"/>
    <property type="evidence" value="ECO:0007669"/>
    <property type="project" value="TreeGrafter"/>
</dbReference>